<dbReference type="InterPro" id="IPR041232">
    <property type="entry name" value="NPL"/>
</dbReference>
<dbReference type="Gene3D" id="2.60.120.340">
    <property type="entry name" value="Nucleoplasmin core domain"/>
    <property type="match status" value="1"/>
</dbReference>
<dbReference type="AlphaFoldDB" id="A0A0D9V9B2"/>
<dbReference type="Pfam" id="PF17800">
    <property type="entry name" value="NPL"/>
    <property type="match status" value="1"/>
</dbReference>
<dbReference type="HOGENOM" id="CLU_061903_0_1_1"/>
<protein>
    <recommendedName>
        <fullName evidence="2">Nucleoplasmin-like domain-containing protein</fullName>
    </recommendedName>
</protein>
<feature type="compositionally biased region" description="Basic and acidic residues" evidence="1">
    <location>
        <begin position="158"/>
        <end position="172"/>
    </location>
</feature>
<dbReference type="Gramene" id="LPERR01G35770.1">
    <property type="protein sequence ID" value="LPERR01G35770.1"/>
    <property type="gene ID" value="LPERR01G35770"/>
</dbReference>
<organism evidence="3 4">
    <name type="scientific">Leersia perrieri</name>
    <dbReference type="NCBI Taxonomy" id="77586"/>
    <lineage>
        <taxon>Eukaryota</taxon>
        <taxon>Viridiplantae</taxon>
        <taxon>Streptophyta</taxon>
        <taxon>Embryophyta</taxon>
        <taxon>Tracheophyta</taxon>
        <taxon>Spermatophyta</taxon>
        <taxon>Magnoliopsida</taxon>
        <taxon>Liliopsida</taxon>
        <taxon>Poales</taxon>
        <taxon>Poaceae</taxon>
        <taxon>BOP clade</taxon>
        <taxon>Oryzoideae</taxon>
        <taxon>Oryzeae</taxon>
        <taxon>Oryzinae</taxon>
        <taxon>Leersia</taxon>
    </lineage>
</organism>
<name>A0A0D9V9B2_9ORYZ</name>
<accession>A0A0D9V9B2</accession>
<evidence type="ECO:0000259" key="2">
    <source>
        <dbReference type="Pfam" id="PF17800"/>
    </source>
</evidence>
<feature type="region of interest" description="Disordered" evidence="1">
    <location>
        <begin position="53"/>
        <end position="192"/>
    </location>
</feature>
<feature type="compositionally biased region" description="Acidic residues" evidence="1">
    <location>
        <begin position="76"/>
        <end position="98"/>
    </location>
</feature>
<sequence length="192" mass="20426">MEFWGLEVKPGQTVSCDAGDECAIHISQVALGETKKKGSENVVVSAKVGGNKMVIGNLSSGQHPQFIDADSTDSTTFDDDMDSSSTDGEDESSDDDESDKSPAEESSSSSMESSDEEDGSDGDDEDETDEEDEITKKPESSKMKAAGSIFNTPSGQKTAKEAKSNEKTRKSSDTQACKSCSKAMQLQFSSRS</sequence>
<feature type="compositionally biased region" description="Polar residues" evidence="1">
    <location>
        <begin position="173"/>
        <end position="192"/>
    </location>
</feature>
<reference evidence="4" key="2">
    <citation type="submission" date="2013-12" db="EMBL/GenBank/DDBJ databases">
        <authorList>
            <person name="Yu Y."/>
            <person name="Lee S."/>
            <person name="de Baynast K."/>
            <person name="Wissotski M."/>
            <person name="Liu L."/>
            <person name="Talag J."/>
            <person name="Goicoechea J."/>
            <person name="Angelova A."/>
            <person name="Jetty R."/>
            <person name="Kudrna D."/>
            <person name="Golser W."/>
            <person name="Rivera L."/>
            <person name="Zhang J."/>
            <person name="Wing R."/>
        </authorList>
    </citation>
    <scope>NUCLEOTIDE SEQUENCE</scope>
</reference>
<evidence type="ECO:0000313" key="4">
    <source>
        <dbReference type="Proteomes" id="UP000032180"/>
    </source>
</evidence>
<evidence type="ECO:0000256" key="1">
    <source>
        <dbReference type="SAM" id="MobiDB-lite"/>
    </source>
</evidence>
<reference evidence="3" key="3">
    <citation type="submission" date="2015-04" db="UniProtKB">
        <authorList>
            <consortium name="EnsemblPlants"/>
        </authorList>
    </citation>
    <scope>IDENTIFICATION</scope>
</reference>
<dbReference type="EnsemblPlants" id="LPERR01G35770.1">
    <property type="protein sequence ID" value="LPERR01G35770.1"/>
    <property type="gene ID" value="LPERR01G35770"/>
</dbReference>
<reference evidence="3 4" key="1">
    <citation type="submission" date="2012-08" db="EMBL/GenBank/DDBJ databases">
        <title>Oryza genome evolution.</title>
        <authorList>
            <person name="Wing R.A."/>
        </authorList>
    </citation>
    <scope>NUCLEOTIDE SEQUENCE</scope>
</reference>
<dbReference type="STRING" id="77586.A0A0D9V9B2"/>
<dbReference type="Proteomes" id="UP000032180">
    <property type="component" value="Chromosome 1"/>
</dbReference>
<proteinExistence type="predicted"/>
<evidence type="ECO:0000313" key="3">
    <source>
        <dbReference type="EnsemblPlants" id="LPERR01G35770.1"/>
    </source>
</evidence>
<feature type="domain" description="Nucleoplasmin-like" evidence="2">
    <location>
        <begin position="3"/>
        <end position="66"/>
    </location>
</feature>
<feature type="compositionally biased region" description="Acidic residues" evidence="1">
    <location>
        <begin position="113"/>
        <end position="133"/>
    </location>
</feature>
<keyword evidence="4" id="KW-1185">Reference proteome</keyword>